<feature type="compositionally biased region" description="Basic residues" evidence="1">
    <location>
        <begin position="43"/>
        <end position="66"/>
    </location>
</feature>
<dbReference type="PANTHER" id="PTHR33050">
    <property type="entry name" value="REVERSE TRANSCRIPTASE DOMAIN-CONTAINING PROTEIN"/>
    <property type="match status" value="1"/>
</dbReference>
<keyword evidence="3" id="KW-1185">Reference proteome</keyword>
<organism evidence="2 3">
    <name type="scientific">Trichogramma kaykai</name>
    <dbReference type="NCBI Taxonomy" id="54128"/>
    <lineage>
        <taxon>Eukaryota</taxon>
        <taxon>Metazoa</taxon>
        <taxon>Ecdysozoa</taxon>
        <taxon>Arthropoda</taxon>
        <taxon>Hexapoda</taxon>
        <taxon>Insecta</taxon>
        <taxon>Pterygota</taxon>
        <taxon>Neoptera</taxon>
        <taxon>Endopterygota</taxon>
        <taxon>Hymenoptera</taxon>
        <taxon>Apocrita</taxon>
        <taxon>Proctotrupomorpha</taxon>
        <taxon>Chalcidoidea</taxon>
        <taxon>Trichogrammatidae</taxon>
        <taxon>Trichogramma</taxon>
    </lineage>
</organism>
<feature type="compositionally biased region" description="Basic and acidic residues" evidence="1">
    <location>
        <begin position="101"/>
        <end position="111"/>
    </location>
</feature>
<accession>A0ABD2WYL6</accession>
<feature type="region of interest" description="Disordered" evidence="1">
    <location>
        <begin position="1"/>
        <end position="133"/>
    </location>
</feature>
<sequence length="423" mass="48717">MGKIKRKENSEEHRISRRRSSRERRSRDSSERHQGRRTDSRSRSRHSRSRSRRSRSRTQHSRRRRSSSTSRDSYYSSDRGRRRERRRVDRESQRDSRRRPDHSSDSSESERCYTPPREPTPPAAPTGAVDIPKAPTHVNASQEVIIVNDSNPSVPSEPTAPSKPTDPIVVELDDIALEVLGEDPSKPQPAKNSVREEVIVRWSNWIVNGLGDKLADNFFEKYESVPELKAQQLNDEFLCFLSDKHNRRDSYFVNTQNIAAAALSAIGLADAQSRVKNIDTEWELASYAFKRVVHIFGTPNIDLFASRVNWKCKRYCSWYRDPDAKFIDAFTISWANVYFYAFPPFAIIAKVLRKIILDKACGVVIVPYWTSQTWFPIFKKLLIGDPLFLKPNINLLLSPCRTKAHPLAHQLTLLAGRLSDSRI</sequence>
<feature type="compositionally biased region" description="Basic and acidic residues" evidence="1">
    <location>
        <begin position="23"/>
        <end position="42"/>
    </location>
</feature>
<dbReference type="PANTHER" id="PTHR33050:SF7">
    <property type="entry name" value="RIBONUCLEASE H"/>
    <property type="match status" value="1"/>
</dbReference>
<comment type="caution">
    <text evidence="2">The sequence shown here is derived from an EMBL/GenBank/DDBJ whole genome shotgun (WGS) entry which is preliminary data.</text>
</comment>
<evidence type="ECO:0000313" key="2">
    <source>
        <dbReference type="EMBL" id="KAL3398091.1"/>
    </source>
</evidence>
<evidence type="ECO:0000256" key="1">
    <source>
        <dbReference type="SAM" id="MobiDB-lite"/>
    </source>
</evidence>
<name>A0ABD2WYL6_9HYME</name>
<feature type="compositionally biased region" description="Basic and acidic residues" evidence="1">
    <location>
        <begin position="78"/>
        <end position="95"/>
    </location>
</feature>
<protein>
    <submittedName>
        <fullName evidence="2">Uncharacterized protein</fullName>
    </submittedName>
</protein>
<dbReference type="Proteomes" id="UP001627154">
    <property type="component" value="Unassembled WGS sequence"/>
</dbReference>
<proteinExistence type="predicted"/>
<dbReference type="InterPro" id="IPR052055">
    <property type="entry name" value="Hepadnavirus_pol/RT"/>
</dbReference>
<gene>
    <name evidence="2" type="ORF">TKK_008303</name>
</gene>
<dbReference type="AlphaFoldDB" id="A0ABD2WYL6"/>
<feature type="compositionally biased region" description="Low complexity" evidence="1">
    <location>
        <begin position="67"/>
        <end position="77"/>
    </location>
</feature>
<evidence type="ECO:0000313" key="3">
    <source>
        <dbReference type="Proteomes" id="UP001627154"/>
    </source>
</evidence>
<reference evidence="2 3" key="1">
    <citation type="journal article" date="2024" name="bioRxiv">
        <title>A reference genome for Trichogramma kaykai: A tiny desert-dwelling parasitoid wasp with competing sex-ratio distorters.</title>
        <authorList>
            <person name="Culotta J."/>
            <person name="Lindsey A.R."/>
        </authorList>
    </citation>
    <scope>NUCLEOTIDE SEQUENCE [LARGE SCALE GENOMIC DNA]</scope>
    <source>
        <strain evidence="2 3">KSX58</strain>
    </source>
</reference>
<dbReference type="EMBL" id="JBJJXI010000060">
    <property type="protein sequence ID" value="KAL3398091.1"/>
    <property type="molecule type" value="Genomic_DNA"/>
</dbReference>